<evidence type="ECO:0000313" key="2">
    <source>
        <dbReference type="EMBL" id="MCO5975273.1"/>
    </source>
</evidence>
<feature type="transmembrane region" description="Helical" evidence="1">
    <location>
        <begin position="100"/>
        <end position="123"/>
    </location>
</feature>
<keyword evidence="1" id="KW-0812">Transmembrane</keyword>
<feature type="transmembrane region" description="Helical" evidence="1">
    <location>
        <begin position="180"/>
        <end position="200"/>
    </location>
</feature>
<dbReference type="EMBL" id="JAMXMC010000001">
    <property type="protein sequence ID" value="MCO5975273.1"/>
    <property type="molecule type" value="Genomic_DNA"/>
</dbReference>
<sequence length="204" mass="21926">MSIVVGVLAAVLLPHAWVGRGVTRLIVGWNVGVWLYLLLAVWMMARASLAQIHRRAQLQAEGAKTLLALVGVSSIVSLWAIVAELSVAKNFSGADRLSHIGLAVLTIVASWLFTQVMFALHYAHDYHAAVARGQPGGLQFPDTEAPDYLDFFYFSAVIGTSGQTADVSFASGPMRRVGTLHCMLAFVFNTSLIGLMINVASSLL</sequence>
<keyword evidence="1" id="KW-1133">Transmembrane helix</keyword>
<feature type="transmembrane region" description="Helical" evidence="1">
    <location>
        <begin position="26"/>
        <end position="45"/>
    </location>
</feature>
<comment type="caution">
    <text evidence="2">The sequence shown here is derived from an EMBL/GenBank/DDBJ whole genome shotgun (WGS) entry which is preliminary data.</text>
</comment>
<protein>
    <submittedName>
        <fullName evidence="2">DUF1345 domain-containing protein</fullName>
    </submittedName>
</protein>
<keyword evidence="3" id="KW-1185">Reference proteome</keyword>
<gene>
    <name evidence="2" type="ORF">M0L44_00870</name>
</gene>
<evidence type="ECO:0000256" key="1">
    <source>
        <dbReference type="SAM" id="Phobius"/>
    </source>
</evidence>
<reference evidence="2 3" key="1">
    <citation type="submission" date="2022-06" db="EMBL/GenBank/DDBJ databases">
        <title>Ideonella sp. NS12-5 Genome sequencing and assembly.</title>
        <authorList>
            <person name="Jung Y."/>
        </authorList>
    </citation>
    <scope>NUCLEOTIDE SEQUENCE [LARGE SCALE GENOMIC DNA]</scope>
    <source>
        <strain evidence="2 3">NS12-5</strain>
    </source>
</reference>
<dbReference type="Pfam" id="PF07077">
    <property type="entry name" value="DUF1345"/>
    <property type="match status" value="1"/>
</dbReference>
<keyword evidence="1" id="KW-0472">Membrane</keyword>
<dbReference type="InterPro" id="IPR009781">
    <property type="entry name" value="DUF1345"/>
</dbReference>
<accession>A0ABT1BGA3</accession>
<dbReference type="Proteomes" id="UP001204851">
    <property type="component" value="Unassembled WGS sequence"/>
</dbReference>
<organism evidence="2 3">
    <name type="scientific">Ideonella oryzae</name>
    <dbReference type="NCBI Taxonomy" id="2937441"/>
    <lineage>
        <taxon>Bacteria</taxon>
        <taxon>Pseudomonadati</taxon>
        <taxon>Pseudomonadota</taxon>
        <taxon>Betaproteobacteria</taxon>
        <taxon>Burkholderiales</taxon>
        <taxon>Sphaerotilaceae</taxon>
        <taxon>Ideonella</taxon>
    </lineage>
</organism>
<feature type="transmembrane region" description="Helical" evidence="1">
    <location>
        <begin position="66"/>
        <end position="88"/>
    </location>
</feature>
<proteinExistence type="predicted"/>
<evidence type="ECO:0000313" key="3">
    <source>
        <dbReference type="Proteomes" id="UP001204851"/>
    </source>
</evidence>
<dbReference type="RefSeq" id="WP_252767723.1">
    <property type="nucleotide sequence ID" value="NZ_JAMXMC010000001.1"/>
</dbReference>
<name>A0ABT1BGA3_9BURK</name>